<feature type="region of interest" description="Disordered" evidence="1">
    <location>
        <begin position="219"/>
        <end position="245"/>
    </location>
</feature>
<proteinExistence type="predicted"/>
<gene>
    <name evidence="2" type="ORF">PVK06_002453</name>
</gene>
<sequence>MTHCYFLMLQGKLWFHFVNYKLNPSTHSTTVTLDRMCPIHSIVKDRKIDVGIILHEKITECTARQTGILVFISLVMLLCQQRGIMPSAGEEVLNNKGQINEAFVERMTRSKDTPILKKEKICKTKKGIAKSDSKGTNLNVETLLWHKLKDVKKMVNSINNNQIRLVTTVEGIEKSQNLFYAYTRAQNSSIVATFGQLSPSLLPEFLVLRPIIRNYDLSSSDDDLEDRDRSMASPPIVQVSDNEKEGESRDIDKCLRKIDCLFEGGIFADQKDTIVEKEVVATKEDIVAEEEEVVENEKEK</sequence>
<dbReference type="Proteomes" id="UP001358586">
    <property type="component" value="Chromosome 1"/>
</dbReference>
<keyword evidence="3" id="KW-1185">Reference proteome</keyword>
<protein>
    <submittedName>
        <fullName evidence="2">Uncharacterized protein</fullName>
    </submittedName>
</protein>
<accession>A0ABR0R3S8</accession>
<name>A0ABR0R3S8_GOSAR</name>
<evidence type="ECO:0000256" key="1">
    <source>
        <dbReference type="SAM" id="MobiDB-lite"/>
    </source>
</evidence>
<dbReference type="EMBL" id="JARKNE010000001">
    <property type="protein sequence ID" value="KAK5846181.1"/>
    <property type="molecule type" value="Genomic_DNA"/>
</dbReference>
<comment type="caution">
    <text evidence="2">The sequence shown here is derived from an EMBL/GenBank/DDBJ whole genome shotgun (WGS) entry which is preliminary data.</text>
</comment>
<evidence type="ECO:0000313" key="2">
    <source>
        <dbReference type="EMBL" id="KAK5846181.1"/>
    </source>
</evidence>
<evidence type="ECO:0000313" key="3">
    <source>
        <dbReference type="Proteomes" id="UP001358586"/>
    </source>
</evidence>
<organism evidence="2 3">
    <name type="scientific">Gossypium arboreum</name>
    <name type="common">Tree cotton</name>
    <name type="synonym">Gossypium nanking</name>
    <dbReference type="NCBI Taxonomy" id="29729"/>
    <lineage>
        <taxon>Eukaryota</taxon>
        <taxon>Viridiplantae</taxon>
        <taxon>Streptophyta</taxon>
        <taxon>Embryophyta</taxon>
        <taxon>Tracheophyta</taxon>
        <taxon>Spermatophyta</taxon>
        <taxon>Magnoliopsida</taxon>
        <taxon>eudicotyledons</taxon>
        <taxon>Gunneridae</taxon>
        <taxon>Pentapetalae</taxon>
        <taxon>rosids</taxon>
        <taxon>malvids</taxon>
        <taxon>Malvales</taxon>
        <taxon>Malvaceae</taxon>
        <taxon>Malvoideae</taxon>
        <taxon>Gossypium</taxon>
    </lineage>
</organism>
<reference evidence="2 3" key="1">
    <citation type="submission" date="2023-03" db="EMBL/GenBank/DDBJ databases">
        <title>WGS of Gossypium arboreum.</title>
        <authorList>
            <person name="Yu D."/>
        </authorList>
    </citation>
    <scope>NUCLEOTIDE SEQUENCE [LARGE SCALE GENOMIC DNA]</scope>
    <source>
        <tissue evidence="2">Leaf</tissue>
    </source>
</reference>